<feature type="non-terminal residue" evidence="1">
    <location>
        <position position="1"/>
    </location>
</feature>
<evidence type="ECO:0000313" key="1">
    <source>
        <dbReference type="EMBL" id="ELA46050.1"/>
    </source>
</evidence>
<dbReference type="VEuPathDB" id="MicrosporidiaDB:VCUG_02468"/>
<gene>
    <name evidence="1" type="ORF">VCUG_02468</name>
</gene>
<proteinExistence type="predicted"/>
<sequence>MPQTSDDLISEETKNKLLNLLDLHIKKSGFHDKIVQKMEALEVNENVNIEALYKEIYDFMTANMPEEVQDAFFEDVRRIMGNERKHDML</sequence>
<dbReference type="GO" id="GO:0006406">
    <property type="term" value="P:mRNA export from nucleus"/>
    <property type="evidence" value="ECO:0007669"/>
    <property type="project" value="InterPro"/>
</dbReference>
<protein>
    <submittedName>
        <fullName evidence="1">Uncharacterized protein</fullName>
    </submittedName>
</protein>
<organism evidence="1 2">
    <name type="scientific">Vavraia culicis (isolate floridensis)</name>
    <name type="common">Microsporidian parasite</name>
    <dbReference type="NCBI Taxonomy" id="948595"/>
    <lineage>
        <taxon>Eukaryota</taxon>
        <taxon>Fungi</taxon>
        <taxon>Fungi incertae sedis</taxon>
        <taxon>Microsporidia</taxon>
        <taxon>Pleistophoridae</taxon>
        <taxon>Vavraia</taxon>
    </lineage>
</organism>
<dbReference type="OMA" id="MTANMPE"/>
<dbReference type="InParanoid" id="L2GSI7"/>
<keyword evidence="2" id="KW-1185">Reference proteome</keyword>
<dbReference type="GO" id="GO:0005643">
    <property type="term" value="C:nuclear pore"/>
    <property type="evidence" value="ECO:0007669"/>
    <property type="project" value="InterPro"/>
</dbReference>
<dbReference type="OrthoDB" id="2190341at2759"/>
<dbReference type="GeneID" id="19880330"/>
<dbReference type="GO" id="GO:0003713">
    <property type="term" value="F:transcription coactivator activity"/>
    <property type="evidence" value="ECO:0007669"/>
    <property type="project" value="InterPro"/>
</dbReference>
<dbReference type="GO" id="GO:0000124">
    <property type="term" value="C:SAGA complex"/>
    <property type="evidence" value="ECO:0007669"/>
    <property type="project" value="InterPro"/>
</dbReference>
<dbReference type="Gene3D" id="1.10.246.140">
    <property type="match status" value="1"/>
</dbReference>
<dbReference type="Proteomes" id="UP000011081">
    <property type="component" value="Unassembled WGS sequence"/>
</dbReference>
<dbReference type="InterPro" id="IPR018783">
    <property type="entry name" value="TF_ENY2"/>
</dbReference>
<reference evidence="2" key="1">
    <citation type="submission" date="2011-03" db="EMBL/GenBank/DDBJ databases">
        <title>The genome sequence of Vavraia culicis strain floridensis.</title>
        <authorList>
            <consortium name="The Broad Institute Genome Sequencing Platform"/>
            <person name="Cuomo C."/>
            <person name="Becnel J."/>
            <person name="Sanscrainte N."/>
            <person name="Young S.K."/>
            <person name="Zeng Q."/>
            <person name="Gargeya S."/>
            <person name="Fitzgerald M."/>
            <person name="Haas B."/>
            <person name="Abouelleil A."/>
            <person name="Alvarado L."/>
            <person name="Arachchi H.M."/>
            <person name="Berlin A."/>
            <person name="Chapman S.B."/>
            <person name="Gearin G."/>
            <person name="Goldberg J."/>
            <person name="Griggs A."/>
            <person name="Gujja S."/>
            <person name="Hansen M."/>
            <person name="Heiman D."/>
            <person name="Howarth C."/>
            <person name="Larimer J."/>
            <person name="Lui A."/>
            <person name="MacDonald P.J.P."/>
            <person name="McCowen C."/>
            <person name="Montmayeur A."/>
            <person name="Murphy C."/>
            <person name="Neiman D."/>
            <person name="Pearson M."/>
            <person name="Priest M."/>
            <person name="Roberts A."/>
            <person name="Saif S."/>
            <person name="Shea T."/>
            <person name="Sisk P."/>
            <person name="Stolte C."/>
            <person name="Sykes S."/>
            <person name="Wortman J."/>
            <person name="Nusbaum C."/>
            <person name="Birren B."/>
        </authorList>
    </citation>
    <scope>NUCLEOTIDE SEQUENCE [LARGE SCALE GENOMIC DNA]</scope>
    <source>
        <strain evidence="2">floridensis</strain>
    </source>
</reference>
<dbReference type="AlphaFoldDB" id="L2GSI7"/>
<name>L2GSI7_VAVCU</name>
<evidence type="ECO:0000313" key="2">
    <source>
        <dbReference type="Proteomes" id="UP000011081"/>
    </source>
</evidence>
<accession>L2GSI7</accession>
<dbReference type="InterPro" id="IPR038212">
    <property type="entry name" value="TF_EnY2_sf"/>
</dbReference>
<dbReference type="RefSeq" id="XP_008075476.1">
    <property type="nucleotide sequence ID" value="XM_008077285.1"/>
</dbReference>
<dbReference type="EMBL" id="GL877468">
    <property type="protein sequence ID" value="ELA46050.1"/>
    <property type="molecule type" value="Genomic_DNA"/>
</dbReference>
<dbReference type="HOGENOM" id="CLU_2456469_0_0_1"/>
<dbReference type="Pfam" id="PF10163">
    <property type="entry name" value="EnY2"/>
    <property type="match status" value="1"/>
</dbReference>